<gene>
    <name evidence="12" type="ORF">IAD50_02595</name>
</gene>
<accession>A0A9D1LAE9</accession>
<reference evidence="12" key="2">
    <citation type="journal article" date="2021" name="PeerJ">
        <title>Extensive microbial diversity within the chicken gut microbiome revealed by metagenomics and culture.</title>
        <authorList>
            <person name="Gilroy R."/>
            <person name="Ravi A."/>
            <person name="Getino M."/>
            <person name="Pursley I."/>
            <person name="Horton D.L."/>
            <person name="Alikhan N.F."/>
            <person name="Baker D."/>
            <person name="Gharbi K."/>
            <person name="Hall N."/>
            <person name="Watson M."/>
            <person name="Adriaenssens E.M."/>
            <person name="Foster-Nyarko E."/>
            <person name="Jarju S."/>
            <person name="Secka A."/>
            <person name="Antonio M."/>
            <person name="Oren A."/>
            <person name="Chaudhuri R.R."/>
            <person name="La Ragione R."/>
            <person name="Hildebrand F."/>
            <person name="Pallen M.J."/>
        </authorList>
    </citation>
    <scope>NUCLEOTIDE SEQUENCE</scope>
    <source>
        <strain evidence="12">CHK195-4489</strain>
    </source>
</reference>
<protein>
    <submittedName>
        <fullName evidence="12">ABC transporter ATP-binding protein</fullName>
    </submittedName>
</protein>
<evidence type="ECO:0000259" key="11">
    <source>
        <dbReference type="PROSITE" id="PS50929"/>
    </source>
</evidence>
<dbReference type="SUPFAM" id="SSF90123">
    <property type="entry name" value="ABC transporter transmembrane region"/>
    <property type="match status" value="1"/>
</dbReference>
<dbReference type="Proteomes" id="UP000824089">
    <property type="component" value="Unassembled WGS sequence"/>
</dbReference>
<evidence type="ECO:0000256" key="8">
    <source>
        <dbReference type="ARBA" id="ARBA00023136"/>
    </source>
</evidence>
<dbReference type="EMBL" id="DVMM01000053">
    <property type="protein sequence ID" value="HIU29167.1"/>
    <property type="molecule type" value="Genomic_DNA"/>
</dbReference>
<organism evidence="12 13">
    <name type="scientific">Candidatus Egerieisoma faecipullorum</name>
    <dbReference type="NCBI Taxonomy" id="2840963"/>
    <lineage>
        <taxon>Bacteria</taxon>
        <taxon>Bacillati</taxon>
        <taxon>Bacillota</taxon>
        <taxon>Clostridia</taxon>
        <taxon>Eubacteriales</taxon>
        <taxon>Clostridiaceae</taxon>
        <taxon>Clostridiaceae incertae sedis</taxon>
        <taxon>Candidatus Egerieisoma</taxon>
    </lineage>
</organism>
<dbReference type="GO" id="GO:0005886">
    <property type="term" value="C:plasma membrane"/>
    <property type="evidence" value="ECO:0007669"/>
    <property type="project" value="UniProtKB-SubCell"/>
</dbReference>
<evidence type="ECO:0000313" key="12">
    <source>
        <dbReference type="EMBL" id="HIU29167.1"/>
    </source>
</evidence>
<keyword evidence="2" id="KW-0813">Transport</keyword>
<dbReference type="PANTHER" id="PTHR43394">
    <property type="entry name" value="ATP-DEPENDENT PERMEASE MDL1, MITOCHONDRIAL"/>
    <property type="match status" value="1"/>
</dbReference>
<name>A0A9D1LAE9_9CLOT</name>
<dbReference type="AlphaFoldDB" id="A0A9D1LAE9"/>
<feature type="transmembrane region" description="Helical" evidence="9">
    <location>
        <begin position="183"/>
        <end position="203"/>
    </location>
</feature>
<dbReference type="SUPFAM" id="SSF52540">
    <property type="entry name" value="P-loop containing nucleoside triphosphate hydrolases"/>
    <property type="match status" value="1"/>
</dbReference>
<dbReference type="PROSITE" id="PS50929">
    <property type="entry name" value="ABC_TM1F"/>
    <property type="match status" value="1"/>
</dbReference>
<dbReference type="GO" id="GO:0005524">
    <property type="term" value="F:ATP binding"/>
    <property type="evidence" value="ECO:0007669"/>
    <property type="project" value="UniProtKB-KW"/>
</dbReference>
<dbReference type="SMART" id="SM00382">
    <property type="entry name" value="AAA"/>
    <property type="match status" value="1"/>
</dbReference>
<dbReference type="FunFam" id="3.40.50.300:FF:000221">
    <property type="entry name" value="Multidrug ABC transporter ATP-binding protein"/>
    <property type="match status" value="1"/>
</dbReference>
<feature type="transmembrane region" description="Helical" evidence="9">
    <location>
        <begin position="101"/>
        <end position="125"/>
    </location>
</feature>
<dbReference type="Gene3D" id="1.20.1560.10">
    <property type="entry name" value="ABC transporter type 1, transmembrane domain"/>
    <property type="match status" value="1"/>
</dbReference>
<evidence type="ECO:0000256" key="7">
    <source>
        <dbReference type="ARBA" id="ARBA00022989"/>
    </source>
</evidence>
<dbReference type="GO" id="GO:0015421">
    <property type="term" value="F:ABC-type oligopeptide transporter activity"/>
    <property type="evidence" value="ECO:0007669"/>
    <property type="project" value="TreeGrafter"/>
</dbReference>
<keyword evidence="7 9" id="KW-1133">Transmembrane helix</keyword>
<dbReference type="PROSITE" id="PS50893">
    <property type="entry name" value="ABC_TRANSPORTER_2"/>
    <property type="match status" value="1"/>
</dbReference>
<dbReference type="GO" id="GO:0016887">
    <property type="term" value="F:ATP hydrolysis activity"/>
    <property type="evidence" value="ECO:0007669"/>
    <property type="project" value="InterPro"/>
</dbReference>
<dbReference type="InterPro" id="IPR003593">
    <property type="entry name" value="AAA+_ATPase"/>
</dbReference>
<proteinExistence type="predicted"/>
<sequence length="653" mass="72896">MGPGAPGGFGGPPPSEANEKLKEPLPKSIGEIPGYLKRVLHSFFSRLIYIIKLVWEAKKSLLIMMVFLAAFNGISPVLSAYISANLLNRVADVLTLEAPVFTTICTILLPAMLLQFGYMFFVSLVSSISNMITRISSELVTNHVKCKIMNKAKEIDVASFDMPEFYEKFENANREAGSRPVEVIRSTFNIISTIISAVSFIVILSAVAWFAPLIVILLSLPSAVITYWYRKKNFKYMRHHSKERRQMSYYSDMLVNKDMVKELRLFGLSDTFIFNYNKVFARYFSGIKSLITGESIWGIVISLVTTAVNCALFFFIAYTVTIGGGQIGDYSLYTGALTSIASCVAALVTTTSSIYEGTLFIDNMIVFMNEKRHIVPTLPQARHVARHVGHTIEFQNVSFRYPGTDRDVLRNISCVINPGDTVVLVGLNGAGKTTLLKLLTRLYDPTQGRILLDGHDIREYDTNELYAMFGVIFQDFGKYAFTVSENISFGEIAKPIDPDAVREAAEASSADEFICRLPKGYDTPLMRVFEQTGIEPSIGQWQKLAIARAFYSDSDILILDEPTASLDAIAEQEIFQQFDKLRKDKTTFFVSHRLSSATIATKILVLENGLLAEVGNHTELMQKKGIYYELFTTQANRYITEAQERTNPGGGTA</sequence>
<evidence type="ECO:0000256" key="4">
    <source>
        <dbReference type="ARBA" id="ARBA00022692"/>
    </source>
</evidence>
<keyword evidence="3" id="KW-1003">Cell membrane</keyword>
<keyword evidence="6 12" id="KW-0067">ATP-binding</keyword>
<dbReference type="InterPro" id="IPR003439">
    <property type="entry name" value="ABC_transporter-like_ATP-bd"/>
</dbReference>
<evidence type="ECO:0000256" key="3">
    <source>
        <dbReference type="ARBA" id="ARBA00022475"/>
    </source>
</evidence>
<feature type="transmembrane region" description="Helical" evidence="9">
    <location>
        <begin position="330"/>
        <end position="355"/>
    </location>
</feature>
<evidence type="ECO:0000256" key="6">
    <source>
        <dbReference type="ARBA" id="ARBA00022840"/>
    </source>
</evidence>
<feature type="transmembrane region" description="Helical" evidence="9">
    <location>
        <begin position="209"/>
        <end position="229"/>
    </location>
</feature>
<dbReference type="Gene3D" id="3.40.50.300">
    <property type="entry name" value="P-loop containing nucleotide triphosphate hydrolases"/>
    <property type="match status" value="1"/>
</dbReference>
<evidence type="ECO:0000259" key="10">
    <source>
        <dbReference type="PROSITE" id="PS50893"/>
    </source>
</evidence>
<dbReference type="PANTHER" id="PTHR43394:SF1">
    <property type="entry name" value="ATP-BINDING CASSETTE SUB-FAMILY B MEMBER 10, MITOCHONDRIAL"/>
    <property type="match status" value="1"/>
</dbReference>
<dbReference type="InterPro" id="IPR039421">
    <property type="entry name" value="Type_1_exporter"/>
</dbReference>
<dbReference type="Pfam" id="PF00005">
    <property type="entry name" value="ABC_tran"/>
    <property type="match status" value="1"/>
</dbReference>
<comment type="subcellular location">
    <subcellularLocation>
        <location evidence="1">Cell membrane</location>
        <topology evidence="1">Multi-pass membrane protein</topology>
    </subcellularLocation>
</comment>
<evidence type="ECO:0000256" key="9">
    <source>
        <dbReference type="SAM" id="Phobius"/>
    </source>
</evidence>
<feature type="transmembrane region" description="Helical" evidence="9">
    <location>
        <begin position="296"/>
        <end position="318"/>
    </location>
</feature>
<feature type="domain" description="ABC transmembrane type-1" evidence="11">
    <location>
        <begin position="63"/>
        <end position="356"/>
    </location>
</feature>
<dbReference type="InterPro" id="IPR027417">
    <property type="entry name" value="P-loop_NTPase"/>
</dbReference>
<keyword evidence="5" id="KW-0547">Nucleotide-binding</keyword>
<evidence type="ECO:0000256" key="2">
    <source>
        <dbReference type="ARBA" id="ARBA00022448"/>
    </source>
</evidence>
<keyword evidence="4 9" id="KW-0812">Transmembrane</keyword>
<evidence type="ECO:0000256" key="5">
    <source>
        <dbReference type="ARBA" id="ARBA00022741"/>
    </source>
</evidence>
<evidence type="ECO:0000313" key="13">
    <source>
        <dbReference type="Proteomes" id="UP000824089"/>
    </source>
</evidence>
<keyword evidence="8 9" id="KW-0472">Membrane</keyword>
<dbReference type="InterPro" id="IPR036640">
    <property type="entry name" value="ABC1_TM_sf"/>
</dbReference>
<reference evidence="12" key="1">
    <citation type="submission" date="2020-10" db="EMBL/GenBank/DDBJ databases">
        <authorList>
            <person name="Gilroy R."/>
        </authorList>
    </citation>
    <scope>NUCLEOTIDE SEQUENCE</scope>
    <source>
        <strain evidence="12">CHK195-4489</strain>
    </source>
</reference>
<comment type="caution">
    <text evidence="12">The sequence shown here is derived from an EMBL/GenBank/DDBJ whole genome shotgun (WGS) entry which is preliminary data.</text>
</comment>
<evidence type="ECO:0000256" key="1">
    <source>
        <dbReference type="ARBA" id="ARBA00004651"/>
    </source>
</evidence>
<feature type="domain" description="ABC transporter" evidence="10">
    <location>
        <begin position="392"/>
        <end position="633"/>
    </location>
</feature>
<feature type="transmembrane region" description="Helical" evidence="9">
    <location>
        <begin position="61"/>
        <end position="81"/>
    </location>
</feature>
<dbReference type="InterPro" id="IPR011527">
    <property type="entry name" value="ABC1_TM_dom"/>
</dbReference>